<keyword evidence="2" id="KW-1185">Reference proteome</keyword>
<comment type="caution">
    <text evidence="1">The sequence shown here is derived from an EMBL/GenBank/DDBJ whole genome shotgun (WGS) entry which is preliminary data.</text>
</comment>
<dbReference type="EMBL" id="CAJVPT010052342">
    <property type="protein sequence ID" value="CAG8749427.1"/>
    <property type="molecule type" value="Genomic_DNA"/>
</dbReference>
<sequence>IICLNDLTVEIHCPKICLGDFYSVLTKRRGRILSEEERPRTSMVYVRAYLPIVESFGFTAELGGKTDQRMSCQYTLDRWELMDGSALDKGSMIEEIVMNIRARKGLKKFIPYASPEDKEVRALLEIIQRLNNGFAR</sequence>
<dbReference type="Proteomes" id="UP000789525">
    <property type="component" value="Unassembled WGS sequence"/>
</dbReference>
<reference evidence="1" key="1">
    <citation type="submission" date="2021-06" db="EMBL/GenBank/DDBJ databases">
        <authorList>
            <person name="Kallberg Y."/>
            <person name="Tangrot J."/>
            <person name="Rosling A."/>
        </authorList>
    </citation>
    <scope>NUCLEOTIDE SEQUENCE</scope>
    <source>
        <strain evidence="1">CL356</strain>
    </source>
</reference>
<evidence type="ECO:0000313" key="2">
    <source>
        <dbReference type="Proteomes" id="UP000789525"/>
    </source>
</evidence>
<organism evidence="1 2">
    <name type="scientific">Acaulospora colombiana</name>
    <dbReference type="NCBI Taxonomy" id="27376"/>
    <lineage>
        <taxon>Eukaryota</taxon>
        <taxon>Fungi</taxon>
        <taxon>Fungi incertae sedis</taxon>
        <taxon>Mucoromycota</taxon>
        <taxon>Glomeromycotina</taxon>
        <taxon>Glomeromycetes</taxon>
        <taxon>Diversisporales</taxon>
        <taxon>Acaulosporaceae</taxon>
        <taxon>Acaulospora</taxon>
    </lineage>
</organism>
<feature type="non-terminal residue" evidence="1">
    <location>
        <position position="1"/>
    </location>
</feature>
<gene>
    <name evidence="1" type="ORF">ACOLOM_LOCUS12623</name>
</gene>
<name>A0ACA9QEN5_9GLOM</name>
<proteinExistence type="predicted"/>
<accession>A0ACA9QEN5</accession>
<protein>
    <submittedName>
        <fullName evidence="1">11801_t:CDS:1</fullName>
    </submittedName>
</protein>
<evidence type="ECO:0000313" key="1">
    <source>
        <dbReference type="EMBL" id="CAG8749427.1"/>
    </source>
</evidence>